<evidence type="ECO:0000256" key="2">
    <source>
        <dbReference type="SAM" id="Phobius"/>
    </source>
</evidence>
<evidence type="ECO:0000313" key="4">
    <source>
        <dbReference type="Proteomes" id="UP001269400"/>
    </source>
</evidence>
<dbReference type="EMBL" id="JAPTGD010000002">
    <property type="protein sequence ID" value="MDU9693664.1"/>
    <property type="molecule type" value="Genomic_DNA"/>
</dbReference>
<comment type="caution">
    <text evidence="3">The sequence shown here is derived from an EMBL/GenBank/DDBJ whole genome shotgun (WGS) entry which is preliminary data.</text>
</comment>
<evidence type="ECO:0000313" key="3">
    <source>
        <dbReference type="EMBL" id="MDU9693664.1"/>
    </source>
</evidence>
<keyword evidence="2" id="KW-1133">Transmembrane helix</keyword>
<dbReference type="RefSeq" id="WP_316910885.1">
    <property type="nucleotide sequence ID" value="NZ_JAPTGD010000002.1"/>
</dbReference>
<feature type="transmembrane region" description="Helical" evidence="2">
    <location>
        <begin position="40"/>
        <end position="59"/>
    </location>
</feature>
<accession>A0AAX6NDT8</accession>
<keyword evidence="2" id="KW-0812">Transmembrane</keyword>
<feature type="compositionally biased region" description="Basic and acidic residues" evidence="1">
    <location>
        <begin position="157"/>
        <end position="182"/>
    </location>
</feature>
<feature type="region of interest" description="Disordered" evidence="1">
    <location>
        <begin position="125"/>
        <end position="182"/>
    </location>
</feature>
<dbReference type="AlphaFoldDB" id="A0AAX6NDT8"/>
<feature type="transmembrane region" description="Helical" evidence="2">
    <location>
        <begin position="12"/>
        <end position="34"/>
    </location>
</feature>
<feature type="transmembrane region" description="Helical" evidence="2">
    <location>
        <begin position="66"/>
        <end position="84"/>
    </location>
</feature>
<gene>
    <name evidence="3" type="ORF">O0Q50_21035</name>
</gene>
<name>A0AAX6NDT8_PRIAR</name>
<organism evidence="3 4">
    <name type="scientific">Priestia aryabhattai</name>
    <name type="common">Bacillus aryabhattai</name>
    <dbReference type="NCBI Taxonomy" id="412384"/>
    <lineage>
        <taxon>Bacteria</taxon>
        <taxon>Bacillati</taxon>
        <taxon>Bacillota</taxon>
        <taxon>Bacilli</taxon>
        <taxon>Bacillales</taxon>
        <taxon>Bacillaceae</taxon>
        <taxon>Priestia</taxon>
    </lineage>
</organism>
<evidence type="ECO:0000256" key="1">
    <source>
        <dbReference type="SAM" id="MobiDB-lite"/>
    </source>
</evidence>
<reference evidence="3" key="2">
    <citation type="submission" date="2022-12" db="EMBL/GenBank/DDBJ databases">
        <authorList>
            <person name="Dechsakulwatana C."/>
            <person name="Rungsihiranrut A."/>
            <person name="Muangchinda C."/>
            <person name="Ningthoujam R."/>
            <person name="Klankeo P."/>
            <person name="Pinyakong O."/>
        </authorList>
    </citation>
    <scope>NUCLEOTIDE SEQUENCE</scope>
    <source>
        <strain evidence="3">TL01-2</strain>
    </source>
</reference>
<keyword evidence="2" id="KW-0472">Membrane</keyword>
<protein>
    <submittedName>
        <fullName evidence="3">Uncharacterized protein</fullName>
    </submittedName>
</protein>
<proteinExistence type="predicted"/>
<reference evidence="3" key="1">
    <citation type="journal article" date="2022" name="J Environ Chem Eng">
        <title>Biodegradation of petroleum oil using a constructed nonpathogenic and heavy metal-tolerant bacterial consortium isolated from marine sponges.</title>
        <authorList>
            <person name="Dechsakulwatana C."/>
            <person name="Rungsihiranrut A."/>
            <person name="Muangchinda C."/>
            <person name="Ningthoujam R."/>
            <person name="Klankeo P."/>
            <person name="Pinyakong O."/>
        </authorList>
    </citation>
    <scope>NUCLEOTIDE SEQUENCE</scope>
    <source>
        <strain evidence="3">TL01-2</strain>
    </source>
</reference>
<feature type="transmembrane region" description="Helical" evidence="2">
    <location>
        <begin position="96"/>
        <end position="115"/>
    </location>
</feature>
<feature type="compositionally biased region" description="Basic and acidic residues" evidence="1">
    <location>
        <begin position="125"/>
        <end position="141"/>
    </location>
</feature>
<sequence>MKETINNIHIVSKGIVLSIILHMIVIGFLVVTGFNASLPLFTLILLVVMAVSGFYVGTISDRYAEINGLIIAIFTSTIVLFYIAQYTEMDWAVNRIVIASYLVIGFLSSLVSRLTNKKQRIKNKMELKDKLRDSGNDRENNPQKVKSPKNYFSLLKSELKDSTSKKLSKFSEKRVKSPNTKE</sequence>
<dbReference type="Proteomes" id="UP001269400">
    <property type="component" value="Unassembled WGS sequence"/>
</dbReference>